<organism evidence="2 3">
    <name type="scientific">Parasitella parasitica</name>
    <dbReference type="NCBI Taxonomy" id="35722"/>
    <lineage>
        <taxon>Eukaryota</taxon>
        <taxon>Fungi</taxon>
        <taxon>Fungi incertae sedis</taxon>
        <taxon>Mucoromycota</taxon>
        <taxon>Mucoromycotina</taxon>
        <taxon>Mucoromycetes</taxon>
        <taxon>Mucorales</taxon>
        <taxon>Mucorineae</taxon>
        <taxon>Mucoraceae</taxon>
        <taxon>Parasitella</taxon>
    </lineage>
</organism>
<dbReference type="STRING" id="35722.A0A0B7NLN2"/>
<evidence type="ECO:0000313" key="3">
    <source>
        <dbReference type="Proteomes" id="UP000054107"/>
    </source>
</evidence>
<keyword evidence="3" id="KW-1185">Reference proteome</keyword>
<dbReference type="AlphaFoldDB" id="A0A0B7NLN2"/>
<proteinExistence type="predicted"/>
<feature type="compositionally biased region" description="Low complexity" evidence="1">
    <location>
        <begin position="408"/>
        <end position="427"/>
    </location>
</feature>
<dbReference type="Proteomes" id="UP000054107">
    <property type="component" value="Unassembled WGS sequence"/>
</dbReference>
<evidence type="ECO:0000313" key="2">
    <source>
        <dbReference type="EMBL" id="CEP15853.1"/>
    </source>
</evidence>
<accession>A0A0B7NLN2</accession>
<protein>
    <submittedName>
        <fullName evidence="2">Uncharacterized protein</fullName>
    </submittedName>
</protein>
<gene>
    <name evidence="2" type="primary">PARPA_10094.1 scaffold 39287</name>
</gene>
<sequence length="427" mass="49547">MDILRDYVTEKQKKKLVISTFFKKERSKIETYHNNLNVENKALDLKIYWSNQIEEFAKEYPDIQVVKDYYLIDFVEFEIARKSHLLVNQVKINALNRSMGIIDDALEQEEGKILPLSSTTVFNKLENKRIKLTHQEDIQKQENFDYGQEYTEGNEGLNTQKLKKILKDAKVLAREGNTGKRKVTKKIIKICKIYRDMLETDNENKFSGHMNEVEYTHQFLFPLIKEVLYDCLIKFKLGEPHLQCAAANTNDDERTQSGPKIDIILLHQVYQFAISICEISGPNHKANKNHFLGDRNKLAKNMRHILNHIEDASPTPNATSFKKVKIYGLQVYLNVIYLYSLTRASEGYSVFLLEKTLTIPTSLSLLQMQLPAFLGWLWNLNFIYNQMITDINSFIETSNDEDVLQIDSQPSSTASSQESNPSKRQKN</sequence>
<feature type="region of interest" description="Disordered" evidence="1">
    <location>
        <begin position="405"/>
        <end position="427"/>
    </location>
</feature>
<dbReference type="EMBL" id="LN732637">
    <property type="protein sequence ID" value="CEP15853.1"/>
    <property type="molecule type" value="Genomic_DNA"/>
</dbReference>
<dbReference type="OrthoDB" id="2289118at2759"/>
<reference evidence="2 3" key="1">
    <citation type="submission" date="2014-09" db="EMBL/GenBank/DDBJ databases">
        <authorList>
            <person name="Ellenberger Sabrina"/>
        </authorList>
    </citation>
    <scope>NUCLEOTIDE SEQUENCE [LARGE SCALE GENOMIC DNA]</scope>
    <source>
        <strain evidence="2 3">CBS 412.66</strain>
    </source>
</reference>
<evidence type="ECO:0000256" key="1">
    <source>
        <dbReference type="SAM" id="MobiDB-lite"/>
    </source>
</evidence>
<name>A0A0B7NLN2_9FUNG</name>